<dbReference type="SUPFAM" id="SSF52540">
    <property type="entry name" value="P-loop containing nucleoside triphosphate hydrolases"/>
    <property type="match status" value="3"/>
</dbReference>
<keyword evidence="12" id="KW-0238">DNA-binding</keyword>
<keyword evidence="3" id="KW-0479">Metal-binding</keyword>
<evidence type="ECO:0000313" key="18">
    <source>
        <dbReference type="EMBL" id="CCG53934.1"/>
    </source>
</evidence>
<keyword evidence="7" id="KW-0228">DNA excision</keyword>
<dbReference type="PANTHER" id="PTHR43152:SF3">
    <property type="entry name" value="UVRABC SYSTEM PROTEIN A"/>
    <property type="match status" value="1"/>
</dbReference>
<keyword evidence="8" id="KW-0863">Zinc-finger</keyword>
<evidence type="ECO:0000256" key="12">
    <source>
        <dbReference type="ARBA" id="ARBA00023125"/>
    </source>
</evidence>
<keyword evidence="2" id="KW-0963">Cytoplasm</keyword>
<dbReference type="GO" id="GO:0005737">
    <property type="term" value="C:cytoplasm"/>
    <property type="evidence" value="ECO:0007669"/>
    <property type="project" value="UniProtKB-SubCell"/>
</dbReference>
<dbReference type="InterPro" id="IPR027417">
    <property type="entry name" value="P-loop_NTPase"/>
</dbReference>
<evidence type="ECO:0000256" key="4">
    <source>
        <dbReference type="ARBA" id="ARBA00022737"/>
    </source>
</evidence>
<evidence type="ECO:0000256" key="13">
    <source>
        <dbReference type="ARBA" id="ARBA00023204"/>
    </source>
</evidence>
<keyword evidence="9" id="KW-0862">Zinc</keyword>
<keyword evidence="6" id="KW-0227">DNA damage</keyword>
<evidence type="ECO:0000256" key="8">
    <source>
        <dbReference type="ARBA" id="ARBA00022771"/>
    </source>
</evidence>
<dbReference type="Gene3D" id="1.10.8.280">
    <property type="entry name" value="ABC transporter ATPase domain-like"/>
    <property type="match status" value="2"/>
</dbReference>
<dbReference type="NCBIfam" id="NF001503">
    <property type="entry name" value="PRK00349.1"/>
    <property type="match status" value="1"/>
</dbReference>
<dbReference type="Pfam" id="PF17760">
    <property type="entry name" value="UvrA_inter"/>
    <property type="match status" value="1"/>
</dbReference>
<dbReference type="PANTHER" id="PTHR43152">
    <property type="entry name" value="UVRABC SYSTEM PROTEIN A"/>
    <property type="match status" value="1"/>
</dbReference>
<dbReference type="STRING" id="1094466.KQS_10025"/>
<comment type="similarity">
    <text evidence="14">Belongs to the ABC transporter superfamily. UvrA family.</text>
</comment>
<evidence type="ECO:0000256" key="5">
    <source>
        <dbReference type="ARBA" id="ARBA00022741"/>
    </source>
</evidence>
<evidence type="ECO:0000256" key="3">
    <source>
        <dbReference type="ARBA" id="ARBA00022723"/>
    </source>
</evidence>
<dbReference type="GO" id="GO:0008270">
    <property type="term" value="F:zinc ion binding"/>
    <property type="evidence" value="ECO:0007669"/>
    <property type="project" value="UniProtKB-KW"/>
</dbReference>
<dbReference type="InterPro" id="IPR017871">
    <property type="entry name" value="ABC_transporter-like_CS"/>
</dbReference>
<keyword evidence="4" id="KW-0677">Repeat</keyword>
<keyword evidence="10" id="KW-0067">ATP-binding</keyword>
<keyword evidence="19" id="KW-1185">Reference proteome</keyword>
<evidence type="ECO:0000256" key="6">
    <source>
        <dbReference type="ARBA" id="ARBA00022763"/>
    </source>
</evidence>
<dbReference type="InterPro" id="IPR003439">
    <property type="entry name" value="ABC_transporter-like_ATP-bd"/>
</dbReference>
<dbReference type="PROSITE" id="PS50893">
    <property type="entry name" value="ABC_TRANSPORTER_2"/>
    <property type="match status" value="1"/>
</dbReference>
<dbReference type="AlphaFoldDB" id="H8XVH0"/>
<dbReference type="InterPro" id="IPR041102">
    <property type="entry name" value="UvrA_inter"/>
</dbReference>
<dbReference type="GO" id="GO:0006289">
    <property type="term" value="P:nucleotide-excision repair"/>
    <property type="evidence" value="ECO:0007669"/>
    <property type="project" value="InterPro"/>
</dbReference>
<dbReference type="Gene3D" id="1.20.1580.10">
    <property type="entry name" value="ABC transporter ATPase like domain"/>
    <property type="match status" value="3"/>
</dbReference>
<dbReference type="Pfam" id="PF17755">
    <property type="entry name" value="UvrA_DNA-bind"/>
    <property type="match status" value="1"/>
</dbReference>
<evidence type="ECO:0000256" key="11">
    <source>
        <dbReference type="ARBA" id="ARBA00022881"/>
    </source>
</evidence>
<feature type="domain" description="ABC transporter" evidence="17">
    <location>
        <begin position="600"/>
        <end position="933"/>
    </location>
</feature>
<evidence type="ECO:0000256" key="2">
    <source>
        <dbReference type="ARBA" id="ARBA00022490"/>
    </source>
</evidence>
<keyword evidence="11" id="KW-0267">Excision nuclease</keyword>
<comment type="subcellular location">
    <subcellularLocation>
        <location evidence="1">Cytoplasm</location>
    </subcellularLocation>
</comment>
<protein>
    <recommendedName>
        <fullName evidence="15">UvrABC system protein A</fullName>
    </recommendedName>
    <alternativeName>
        <fullName evidence="16">Excinuclease ABC subunit A</fullName>
    </alternativeName>
</protein>
<gene>
    <name evidence="18" type="primary">uvrA1</name>
    <name evidence="18" type="ordered locus">KQS_10025</name>
</gene>
<evidence type="ECO:0000256" key="14">
    <source>
        <dbReference type="ARBA" id="ARBA00038000"/>
    </source>
</evidence>
<dbReference type="GO" id="GO:0003677">
    <property type="term" value="F:DNA binding"/>
    <property type="evidence" value="ECO:0007669"/>
    <property type="project" value="UniProtKB-KW"/>
</dbReference>
<dbReference type="InterPro" id="IPR003959">
    <property type="entry name" value="ATPase_AAA_core"/>
</dbReference>
<dbReference type="NCBIfam" id="TIGR00630">
    <property type="entry name" value="uvra"/>
    <property type="match status" value="1"/>
</dbReference>
<reference evidence="18 19" key="1">
    <citation type="journal article" date="2012" name="J. Bacteriol.">
        <title>Complete Genome Sequence of Flavobacterium indicum GPSTA100-9T, Isolated from Warm Spring Water.</title>
        <authorList>
            <person name="Barbier P."/>
            <person name="Houel A."/>
            <person name="Loux V."/>
            <person name="Poulain J."/>
            <person name="Bernardet J.F."/>
            <person name="Touchon M."/>
            <person name="Duchaud E."/>
        </authorList>
    </citation>
    <scope>NUCLEOTIDE SEQUENCE [LARGE SCALE GENOMIC DNA]</scope>
    <source>
        <strain evidence="19">DSM 17447 / CIP 109464 / GPTSA100-9</strain>
    </source>
</reference>
<keyword evidence="13" id="KW-0234">DNA repair</keyword>
<dbReference type="InterPro" id="IPR004602">
    <property type="entry name" value="UvrA"/>
</dbReference>
<dbReference type="GO" id="GO:0016887">
    <property type="term" value="F:ATP hydrolysis activity"/>
    <property type="evidence" value="ECO:0007669"/>
    <property type="project" value="InterPro"/>
</dbReference>
<keyword evidence="5" id="KW-0547">Nucleotide-binding</keyword>
<dbReference type="HOGENOM" id="CLU_001370_0_2_10"/>
<dbReference type="GO" id="GO:0004518">
    <property type="term" value="F:nuclease activity"/>
    <property type="evidence" value="ECO:0007669"/>
    <property type="project" value="UniProtKB-KW"/>
</dbReference>
<evidence type="ECO:0000259" key="17">
    <source>
        <dbReference type="PROSITE" id="PS50893"/>
    </source>
</evidence>
<proteinExistence type="inferred from homology"/>
<sequence length="937" mass="105044">MINKDITKLDPKKYILIKGAQLHNLKNIDVAIPRNELIVITGLSGSGKSSLAFDTLYAEGQRRYVESLSSYARQFLGKLDKPKVEYIKGIAPAIAIEQKVNTTNARSTVGTSTEVYDYLKLLFARIGKTYSPISGQEVKKHTVSDVVNFIQTLPLESKWLLLAPIHLEEGRKLIDKLKVLLQQGFARVLVDNQTVRLDDFVATLEMIDEKSLIDKEIVLIVDRIVVKNEEEFYNRIADAIQIAFYEGKGELYIQNTDTNEKIVFNTNFQLDGLDFLEPNIHLFSFNNPYGACPSCEGYGNIIGIDEELVIPNTALSIYENAIFPWRGESMSWYRDQLVNNSHHFDFPIHKPYFELSAAQKQLVWDGNRYFTGLHDFFADLEANNYKIQNRVLLSRYRGKTKCPTCKGKRLRQEANNVKVGGKTISDLVDLPIIQLIPFFNELQLSDYDYKVAKRLLLEIQNRLQFLNDVGLNYLTLNRNSSTLSGGESQRINLATSLGSSLVGSMYILDEPSIGLHPKDTEKLVTVLENLKKLGNTVIVVEHDEDIMKAADMIIDIGPEAGTHGGQLVAQGKYEEILTCDSLTAKYLSGRDTIEVPKKRRKFKNHIEVIGARENNLKNIDVTFPLDCLTVITGVSGSGKSTLVKKILFPALQKKLTGLGDKAGQFTALEGSYSHIKNIEYVDQNPIGRSSRSNPVTYIKAYDDIRDLFAKQNTSKLRGYQAKHFSFNVDGGRCETCKGDGEVTIEMQFMADVHLECETCQGKRFKKEVLEVNFEGKNIDDVLKMTIDEALEFFNLHKQTKITQKLQPLQDVGLGYVQLGQSSSTLSGGEAQRIKLASFLVKGATKEKMLFVFDEPTTGLHFHDIKKLLASFDALIDKGHSIIVIEHNLDLIKCADYIIDIGPEGGANGGNLVAFGTPEEVAKNKKSSTGIYLKEKLN</sequence>
<dbReference type="KEGG" id="fin:KQS_10025"/>
<dbReference type="PROSITE" id="PS00211">
    <property type="entry name" value="ABC_TRANSPORTER_1"/>
    <property type="match status" value="2"/>
</dbReference>
<dbReference type="InterPro" id="IPR041552">
    <property type="entry name" value="UvrA_DNA-bd"/>
</dbReference>
<organism evidence="18 19">
    <name type="scientific">Flavobacterium indicum (strain DSM 17447 / CIP 109464 / GPTSA100-9)</name>
    <dbReference type="NCBI Taxonomy" id="1094466"/>
    <lineage>
        <taxon>Bacteria</taxon>
        <taxon>Pseudomonadati</taxon>
        <taxon>Bacteroidota</taxon>
        <taxon>Flavobacteriia</taxon>
        <taxon>Flavobacteriales</taxon>
        <taxon>Flavobacteriaceae</taxon>
        <taxon>Flavobacterium</taxon>
    </lineage>
</organism>
<dbReference type="GO" id="GO:0009380">
    <property type="term" value="C:excinuclease repair complex"/>
    <property type="evidence" value="ECO:0007669"/>
    <property type="project" value="InterPro"/>
</dbReference>
<dbReference type="Pfam" id="PF13304">
    <property type="entry name" value="AAA_21"/>
    <property type="match status" value="1"/>
</dbReference>
<evidence type="ECO:0000256" key="7">
    <source>
        <dbReference type="ARBA" id="ARBA00022769"/>
    </source>
</evidence>
<dbReference type="Gene3D" id="3.40.50.300">
    <property type="entry name" value="P-loop containing nucleotide triphosphate hydrolases"/>
    <property type="match status" value="3"/>
</dbReference>
<accession>H8XVH0</accession>
<evidence type="ECO:0000256" key="10">
    <source>
        <dbReference type="ARBA" id="ARBA00022840"/>
    </source>
</evidence>
<evidence type="ECO:0000313" key="19">
    <source>
        <dbReference type="Proteomes" id="UP000007599"/>
    </source>
</evidence>
<dbReference type="PATRIC" id="fig|1094466.5.peg.1968"/>
<dbReference type="EMBL" id="HE774682">
    <property type="protein sequence ID" value="CCG53934.1"/>
    <property type="molecule type" value="Genomic_DNA"/>
</dbReference>
<name>H8XVH0_FLAIG</name>
<dbReference type="OrthoDB" id="9809851at2"/>
<dbReference type="Proteomes" id="UP000007599">
    <property type="component" value="Chromosome I"/>
</dbReference>
<dbReference type="GO" id="GO:0005524">
    <property type="term" value="F:ATP binding"/>
    <property type="evidence" value="ECO:0007669"/>
    <property type="project" value="UniProtKB-KW"/>
</dbReference>
<evidence type="ECO:0000256" key="15">
    <source>
        <dbReference type="ARBA" id="ARBA00039316"/>
    </source>
</evidence>
<dbReference type="RefSeq" id="WP_014389052.1">
    <property type="nucleotide sequence ID" value="NC_017025.1"/>
</dbReference>
<dbReference type="eggNOG" id="COG0178">
    <property type="taxonomic scope" value="Bacteria"/>
</dbReference>
<evidence type="ECO:0000256" key="16">
    <source>
        <dbReference type="ARBA" id="ARBA00042156"/>
    </source>
</evidence>
<dbReference type="Gene3D" id="3.30.190.20">
    <property type="match status" value="1"/>
</dbReference>
<evidence type="ECO:0000256" key="1">
    <source>
        <dbReference type="ARBA" id="ARBA00004496"/>
    </source>
</evidence>
<reference evidence="19" key="2">
    <citation type="submission" date="2012-03" db="EMBL/GenBank/DDBJ databases">
        <title>Complete genome sequence of Flavobacterium indicum GPTSA100-9T, isolated from warm spring water.</title>
        <authorList>
            <person name="Barbier P."/>
            <person name="Houel A."/>
            <person name="Loux V."/>
            <person name="Poulain J."/>
            <person name="Bernardet J.-F."/>
            <person name="Touchon M."/>
            <person name="Duchaud E."/>
        </authorList>
    </citation>
    <scope>NUCLEOTIDE SEQUENCE [LARGE SCALE GENOMIC DNA]</scope>
    <source>
        <strain evidence="19">DSM 17447 / CIP 109464 / GPTSA100-9</strain>
    </source>
</reference>
<evidence type="ECO:0000256" key="9">
    <source>
        <dbReference type="ARBA" id="ARBA00022833"/>
    </source>
</evidence>